<name>A0ACB9QDC9_9MYRT</name>
<reference evidence="2" key="1">
    <citation type="journal article" date="2023" name="Front. Plant Sci.">
        <title>Chromosomal-level genome assembly of Melastoma candidum provides insights into trichome evolution.</title>
        <authorList>
            <person name="Zhong Y."/>
            <person name="Wu W."/>
            <person name="Sun C."/>
            <person name="Zou P."/>
            <person name="Liu Y."/>
            <person name="Dai S."/>
            <person name="Zhou R."/>
        </authorList>
    </citation>
    <scope>NUCLEOTIDE SEQUENCE [LARGE SCALE GENOMIC DNA]</scope>
</reference>
<keyword evidence="2" id="KW-1185">Reference proteome</keyword>
<organism evidence="1 2">
    <name type="scientific">Melastoma candidum</name>
    <dbReference type="NCBI Taxonomy" id="119954"/>
    <lineage>
        <taxon>Eukaryota</taxon>
        <taxon>Viridiplantae</taxon>
        <taxon>Streptophyta</taxon>
        <taxon>Embryophyta</taxon>
        <taxon>Tracheophyta</taxon>
        <taxon>Spermatophyta</taxon>
        <taxon>Magnoliopsida</taxon>
        <taxon>eudicotyledons</taxon>
        <taxon>Gunneridae</taxon>
        <taxon>Pentapetalae</taxon>
        <taxon>rosids</taxon>
        <taxon>malvids</taxon>
        <taxon>Myrtales</taxon>
        <taxon>Melastomataceae</taxon>
        <taxon>Melastomatoideae</taxon>
        <taxon>Melastomateae</taxon>
        <taxon>Melastoma</taxon>
    </lineage>
</organism>
<evidence type="ECO:0000313" key="1">
    <source>
        <dbReference type="EMBL" id="KAI4364396.1"/>
    </source>
</evidence>
<sequence length="402" mass="42883">MAPTHLHLHLLLLSLLLPLTPAFLLPLSKHPSSLHYLATSYFTPFPRPLHLVLDLGAPSASIRCSPPGIARRLPCRSLPCLSARVNKDDGPKGEDDRNVFCCDEGSACWVRGVGELVEGDAVFGSSKDLRVPGFLYGCASNALLSGLGSGIQGALGLGRRSRVSLPFQVAESFGTSARFSLCLSSSSGVLLLGGRGRSSSPTYMSILKSLTYTPLITASSGDSPHEYRINLSSININGIPLSSNSASPPYLAKLSTTSPYTTMPTPLYKAFSATFLDAMTSAGMNLVKAVRPFALCFEPSREAQADPTPAIDMVLQSTMVKWTIQGKSLMVRADDRVICLGIIDGGVGFGQEDEVVIGGYQLEDVFMEFDFGRSMLGFSPSLASMGTSCEELAWDLSPKDLS</sequence>
<dbReference type="Proteomes" id="UP001057402">
    <property type="component" value="Chromosome 6"/>
</dbReference>
<protein>
    <submittedName>
        <fullName evidence="1">Uncharacterized protein</fullName>
    </submittedName>
</protein>
<proteinExistence type="predicted"/>
<accession>A0ACB9QDC9</accession>
<dbReference type="EMBL" id="CM042885">
    <property type="protein sequence ID" value="KAI4364396.1"/>
    <property type="molecule type" value="Genomic_DNA"/>
</dbReference>
<gene>
    <name evidence="1" type="ORF">MLD38_020492</name>
</gene>
<evidence type="ECO:0000313" key="2">
    <source>
        <dbReference type="Proteomes" id="UP001057402"/>
    </source>
</evidence>
<comment type="caution">
    <text evidence="1">The sequence shown here is derived from an EMBL/GenBank/DDBJ whole genome shotgun (WGS) entry which is preliminary data.</text>
</comment>